<keyword evidence="2" id="KW-0812">Transmembrane</keyword>
<proteinExistence type="predicted"/>
<feature type="transmembrane region" description="Helical" evidence="2">
    <location>
        <begin position="199"/>
        <end position="217"/>
    </location>
</feature>
<dbReference type="InterPro" id="IPR003615">
    <property type="entry name" value="HNH_nuc"/>
</dbReference>
<sequence length="263" mass="28527">MAKPGVDPRFTDPHNFDGYWPPDWDARQQLVVKRDDWTCQNCNTRNPDNLCTIPEQPIDHGGSFELWNLITLCEDCKFEFQQSNEAGQGTAQSSNTSGPERGSTDGLDQPAAPGTNSTDQQETDASAVTVETDPESEPNETVSGLKRAVVAFGGGTALAGTYIGALVIASIAPDWMFSLFFLGLPFAGLATGSRWPLSTVVALGHVALFYVAIAPFAPPSMTVTNLRLWIPFVVPLVGIAYGLAADHYDLSLRDRLRRPQILD</sequence>
<keyword evidence="4" id="KW-1185">Reference proteome</keyword>
<evidence type="ECO:0000313" key="3">
    <source>
        <dbReference type="EMBL" id="MBX0305757.1"/>
    </source>
</evidence>
<dbReference type="AlphaFoldDB" id="A0A8J8C9V8"/>
<feature type="region of interest" description="Disordered" evidence="1">
    <location>
        <begin position="84"/>
        <end position="142"/>
    </location>
</feature>
<organism evidence="3 4">
    <name type="scientific">Haloarcula salinisoli</name>
    <dbReference type="NCBI Taxonomy" id="2487746"/>
    <lineage>
        <taxon>Archaea</taxon>
        <taxon>Methanobacteriati</taxon>
        <taxon>Methanobacteriota</taxon>
        <taxon>Stenosarchaea group</taxon>
        <taxon>Halobacteria</taxon>
        <taxon>Halobacteriales</taxon>
        <taxon>Haloarculaceae</taxon>
        <taxon>Haloarcula</taxon>
    </lineage>
</organism>
<feature type="compositionally biased region" description="Polar residues" evidence="1">
    <location>
        <begin position="114"/>
        <end position="126"/>
    </location>
</feature>
<dbReference type="CDD" id="cd00085">
    <property type="entry name" value="HNHc"/>
    <property type="match status" value="1"/>
</dbReference>
<reference evidence="3" key="1">
    <citation type="submission" date="2021-06" db="EMBL/GenBank/DDBJ databases">
        <title>Halomicroarcula sp. F24A a new haloarchaeum isolated from saline soil.</title>
        <authorList>
            <person name="Duran-Viseras A."/>
            <person name="Sanchez-Porro C."/>
            <person name="Ventosa A."/>
        </authorList>
    </citation>
    <scope>NUCLEOTIDE SEQUENCE</scope>
    <source>
        <strain evidence="3">F24A</strain>
    </source>
</reference>
<name>A0A8J8C9V8_9EURY</name>
<evidence type="ECO:0000256" key="1">
    <source>
        <dbReference type="SAM" id="MobiDB-lite"/>
    </source>
</evidence>
<protein>
    <recommendedName>
        <fullName evidence="5">HNH endonuclease</fullName>
    </recommendedName>
</protein>
<dbReference type="EMBL" id="RKLQ01000005">
    <property type="protein sequence ID" value="MBX0305757.1"/>
    <property type="molecule type" value="Genomic_DNA"/>
</dbReference>
<evidence type="ECO:0008006" key="5">
    <source>
        <dbReference type="Google" id="ProtNLM"/>
    </source>
</evidence>
<keyword evidence="2" id="KW-0472">Membrane</keyword>
<comment type="caution">
    <text evidence="3">The sequence shown here is derived from an EMBL/GenBank/DDBJ whole genome shotgun (WGS) entry which is preliminary data.</text>
</comment>
<keyword evidence="2" id="KW-1133">Transmembrane helix</keyword>
<evidence type="ECO:0000256" key="2">
    <source>
        <dbReference type="SAM" id="Phobius"/>
    </source>
</evidence>
<accession>A0A8J8C9V8</accession>
<gene>
    <name evidence="3" type="ORF">EGD98_19120</name>
</gene>
<dbReference type="Proteomes" id="UP000783863">
    <property type="component" value="Unassembled WGS sequence"/>
</dbReference>
<feature type="transmembrane region" description="Helical" evidence="2">
    <location>
        <begin position="148"/>
        <end position="169"/>
    </location>
</feature>
<evidence type="ECO:0000313" key="4">
    <source>
        <dbReference type="Proteomes" id="UP000783863"/>
    </source>
</evidence>
<feature type="transmembrane region" description="Helical" evidence="2">
    <location>
        <begin position="229"/>
        <end position="248"/>
    </location>
</feature>
<feature type="compositionally biased region" description="Polar residues" evidence="1">
    <location>
        <begin position="84"/>
        <end position="98"/>
    </location>
</feature>
<dbReference type="RefSeq" id="WP_220589950.1">
    <property type="nucleotide sequence ID" value="NZ_RKLQ01000005.1"/>
</dbReference>